<dbReference type="Pfam" id="PF12146">
    <property type="entry name" value="Hydrolase_4"/>
    <property type="match status" value="1"/>
</dbReference>
<dbReference type="GO" id="GO:0005739">
    <property type="term" value="C:mitochondrion"/>
    <property type="evidence" value="ECO:0007669"/>
    <property type="project" value="TreeGrafter"/>
</dbReference>
<dbReference type="OrthoDB" id="408373at2759"/>
<name>A0A7R8CR58_LEPSM</name>
<sequence length="318" mass="36520">MSKSVGFRFQSPIIRSKLTTKLIDDPNICTKIPLILAPSDLQSVQNRREVQMRSEYLSGSSGSDIRFTNRTMHIYGAFVKALRTIYKLKDPVILDEKSPRCFNQELGNMSALIRSLRRFEKNLTRSLKTHALQISEERSLCYRQIPGTKKALRHWVEDTIKVVEELTENSPLVIVGSSMGGWLSVLAAERLKERVHGLILLSPAMNYVYPYYQRHIKTLPTDIQHRIETGDIHIVDGKFGDALLKRDFAEDSLQYHLTLEKDSININCPVRIIHGLMDEEVNPEDSKKLCSAIQSEDVDLIYRKNSTHEMERAPLIWN</sequence>
<reference evidence="3" key="1">
    <citation type="submission" date="2021-02" db="EMBL/GenBank/DDBJ databases">
        <authorList>
            <person name="Bekaert M."/>
        </authorList>
    </citation>
    <scope>NUCLEOTIDE SEQUENCE</scope>
    <source>
        <strain evidence="3">IoA-00</strain>
    </source>
</reference>
<gene>
    <name evidence="3" type="ORF">LSAA_7655</name>
</gene>
<evidence type="ECO:0000313" key="4">
    <source>
        <dbReference type="Proteomes" id="UP000675881"/>
    </source>
</evidence>
<dbReference type="GO" id="GO:0008474">
    <property type="term" value="F:palmitoyl-(protein) hydrolase activity"/>
    <property type="evidence" value="ECO:0007669"/>
    <property type="project" value="TreeGrafter"/>
</dbReference>
<organism evidence="3 4">
    <name type="scientific">Lepeophtheirus salmonis</name>
    <name type="common">Salmon louse</name>
    <name type="synonym">Caligus salmonis</name>
    <dbReference type="NCBI Taxonomy" id="72036"/>
    <lineage>
        <taxon>Eukaryota</taxon>
        <taxon>Metazoa</taxon>
        <taxon>Ecdysozoa</taxon>
        <taxon>Arthropoda</taxon>
        <taxon>Crustacea</taxon>
        <taxon>Multicrustacea</taxon>
        <taxon>Hexanauplia</taxon>
        <taxon>Copepoda</taxon>
        <taxon>Siphonostomatoida</taxon>
        <taxon>Caligidae</taxon>
        <taxon>Lepeophtheirus</taxon>
    </lineage>
</organism>
<accession>A0A7R8CR58</accession>
<dbReference type="InterPro" id="IPR022742">
    <property type="entry name" value="Hydrolase_4"/>
</dbReference>
<dbReference type="Gene3D" id="3.40.50.1820">
    <property type="entry name" value="alpha/beta hydrolase"/>
    <property type="match status" value="1"/>
</dbReference>
<dbReference type="EMBL" id="HG994582">
    <property type="protein sequence ID" value="CAF2902101.1"/>
    <property type="molecule type" value="Genomic_DNA"/>
</dbReference>
<dbReference type="GO" id="GO:0102390">
    <property type="term" value="F:mycophenolic acid acyl-glucuronide esterase activity"/>
    <property type="evidence" value="ECO:0007669"/>
    <property type="project" value="UniProtKB-EC"/>
</dbReference>
<dbReference type="GO" id="GO:0004553">
    <property type="term" value="F:hydrolase activity, hydrolyzing O-glycosyl compounds"/>
    <property type="evidence" value="ECO:0007669"/>
    <property type="project" value="TreeGrafter"/>
</dbReference>
<dbReference type="InterPro" id="IPR052382">
    <property type="entry name" value="ABHD10_acyl-thioesterase"/>
</dbReference>
<dbReference type="Proteomes" id="UP000675881">
    <property type="component" value="Chromosome 3"/>
</dbReference>
<dbReference type="InterPro" id="IPR029058">
    <property type="entry name" value="AB_hydrolase_fold"/>
</dbReference>
<protein>
    <submittedName>
        <fullName evidence="3">ABHD10</fullName>
        <ecNumber evidence="3">3.1.1.93</ecNumber>
    </submittedName>
</protein>
<dbReference type="EC" id="3.1.1.93" evidence="3"/>
<evidence type="ECO:0000313" key="3">
    <source>
        <dbReference type="EMBL" id="CAF2902101.1"/>
    </source>
</evidence>
<dbReference type="AlphaFoldDB" id="A0A7R8CR58"/>
<keyword evidence="4" id="KW-1185">Reference proteome</keyword>
<feature type="domain" description="Serine aminopeptidase S33" evidence="2">
    <location>
        <begin position="151"/>
        <end position="310"/>
    </location>
</feature>
<keyword evidence="1 3" id="KW-0378">Hydrolase</keyword>
<dbReference type="PANTHER" id="PTHR16138:SF7">
    <property type="entry name" value="PALMITOYL-PROTEIN THIOESTERASE ABHD10, MITOCHONDRIAL"/>
    <property type="match status" value="1"/>
</dbReference>
<proteinExistence type="predicted"/>
<dbReference type="PANTHER" id="PTHR16138">
    <property type="entry name" value="MYCOPHENOLIC ACID ACYL-GLUCURONIDE ESTERASE, MITOCHONDRIAL"/>
    <property type="match status" value="1"/>
</dbReference>
<evidence type="ECO:0000259" key="2">
    <source>
        <dbReference type="Pfam" id="PF12146"/>
    </source>
</evidence>
<evidence type="ECO:0000256" key="1">
    <source>
        <dbReference type="ARBA" id="ARBA00022801"/>
    </source>
</evidence>
<dbReference type="SUPFAM" id="SSF53474">
    <property type="entry name" value="alpha/beta-Hydrolases"/>
    <property type="match status" value="1"/>
</dbReference>